<evidence type="ECO:0000256" key="2">
    <source>
        <dbReference type="SAM" id="SignalP"/>
    </source>
</evidence>
<dbReference type="Proteomes" id="UP000223749">
    <property type="component" value="Chromosome"/>
</dbReference>
<dbReference type="EMBL" id="CP024091">
    <property type="protein sequence ID" value="ATP56928.1"/>
    <property type="molecule type" value="Genomic_DNA"/>
</dbReference>
<evidence type="ECO:0000256" key="1">
    <source>
        <dbReference type="SAM" id="MobiDB-lite"/>
    </source>
</evidence>
<sequence length="430" mass="48905">MKKAIIILSILLFCSSLYAQKIATAQETPVPCNGDADGLPGKYTDHTNPKYPSSLKGPAPDKAAMTKQLIAFEKLEEASRANFQLTGCVARVSFSGGDKNTYVNIVRNGYNYQLGVYQNVCHVTQHIVKTVGEYRTVLRVNVNPYLIADGLRGAGEFYLTDRSVRYQLPIDAKEGPDYEKDKKTNPSHISQYFSEGTLLTGRSNDYKNKHADFLKLNNGSGYVENFMSGSRDDKPNPKGYKWIDRHYLITKQGVPLLIPVTKKQYLEDLLEYFEIEKANFYYSLNELIKRNAGNTSDNAQKRAAVLEADKTAYAKLYEDKKAKVKQLLATQKEEWLQKQAVVAANNITYDAYERLNEIGKFYDKEDEYRIALNVLNSAYFKTNTTQTSTSPILIEVQFRYEIGGDHGFSERLFNNFLKNYDLESLKKMLN</sequence>
<feature type="region of interest" description="Disordered" evidence="1">
    <location>
        <begin position="34"/>
        <end position="60"/>
    </location>
</feature>
<evidence type="ECO:0000313" key="4">
    <source>
        <dbReference type="Proteomes" id="UP000223749"/>
    </source>
</evidence>
<proteinExistence type="predicted"/>
<accession>A0A2D1U5R1</accession>
<evidence type="ECO:0000313" key="3">
    <source>
        <dbReference type="EMBL" id="ATP56928.1"/>
    </source>
</evidence>
<reference evidence="3 4" key="1">
    <citation type="submission" date="2017-10" db="EMBL/GenBank/DDBJ databases">
        <title>Whole genome of Pedobacter ginsengisoli T01R-27 isolated from tomato rhizosphere.</title>
        <authorList>
            <person name="Weon H.-Y."/>
            <person name="Lee S.A."/>
            <person name="Sang M.K."/>
            <person name="Song J."/>
        </authorList>
    </citation>
    <scope>NUCLEOTIDE SEQUENCE [LARGE SCALE GENOMIC DNA]</scope>
    <source>
        <strain evidence="3 4">T01R-27</strain>
    </source>
</reference>
<dbReference type="KEGG" id="pgs:CPT03_10770"/>
<organism evidence="3 4">
    <name type="scientific">Pedobacter ginsengisoli</name>
    <dbReference type="NCBI Taxonomy" id="363852"/>
    <lineage>
        <taxon>Bacteria</taxon>
        <taxon>Pseudomonadati</taxon>
        <taxon>Bacteroidota</taxon>
        <taxon>Sphingobacteriia</taxon>
        <taxon>Sphingobacteriales</taxon>
        <taxon>Sphingobacteriaceae</taxon>
        <taxon>Pedobacter</taxon>
    </lineage>
</organism>
<dbReference type="OrthoDB" id="654919at2"/>
<dbReference type="RefSeq" id="WP_099438861.1">
    <property type="nucleotide sequence ID" value="NZ_CP024091.1"/>
</dbReference>
<name>A0A2D1U5R1_9SPHI</name>
<keyword evidence="2" id="KW-0732">Signal</keyword>
<feature type="chain" id="PRO_5013554704" evidence="2">
    <location>
        <begin position="20"/>
        <end position="430"/>
    </location>
</feature>
<feature type="signal peptide" evidence="2">
    <location>
        <begin position="1"/>
        <end position="19"/>
    </location>
</feature>
<dbReference type="AlphaFoldDB" id="A0A2D1U5R1"/>
<gene>
    <name evidence="3" type="ORF">CPT03_10770</name>
</gene>
<protein>
    <submittedName>
        <fullName evidence="3">Uncharacterized protein</fullName>
    </submittedName>
</protein>
<keyword evidence="4" id="KW-1185">Reference proteome</keyword>